<comment type="caution">
    <text evidence="2">The sequence shown here is derived from an EMBL/GenBank/DDBJ whole genome shotgun (WGS) entry which is preliminary data.</text>
</comment>
<dbReference type="AlphaFoldDB" id="A0AAN7BSZ0"/>
<keyword evidence="3" id="KW-1185">Reference proteome</keyword>
<dbReference type="EMBL" id="MU865312">
    <property type="protein sequence ID" value="KAK4229044.1"/>
    <property type="molecule type" value="Genomic_DNA"/>
</dbReference>
<organism evidence="2 3">
    <name type="scientific">Podospora fimiseda</name>
    <dbReference type="NCBI Taxonomy" id="252190"/>
    <lineage>
        <taxon>Eukaryota</taxon>
        <taxon>Fungi</taxon>
        <taxon>Dikarya</taxon>
        <taxon>Ascomycota</taxon>
        <taxon>Pezizomycotina</taxon>
        <taxon>Sordariomycetes</taxon>
        <taxon>Sordariomycetidae</taxon>
        <taxon>Sordariales</taxon>
        <taxon>Podosporaceae</taxon>
        <taxon>Podospora</taxon>
    </lineage>
</organism>
<keyword evidence="1" id="KW-0812">Transmembrane</keyword>
<evidence type="ECO:0000313" key="2">
    <source>
        <dbReference type="EMBL" id="KAK4229044.1"/>
    </source>
</evidence>
<reference evidence="2" key="1">
    <citation type="journal article" date="2023" name="Mol. Phylogenet. Evol.">
        <title>Genome-scale phylogeny and comparative genomics of the fungal order Sordariales.</title>
        <authorList>
            <person name="Hensen N."/>
            <person name="Bonometti L."/>
            <person name="Westerberg I."/>
            <person name="Brannstrom I.O."/>
            <person name="Guillou S."/>
            <person name="Cros-Aarteil S."/>
            <person name="Calhoun S."/>
            <person name="Haridas S."/>
            <person name="Kuo A."/>
            <person name="Mondo S."/>
            <person name="Pangilinan J."/>
            <person name="Riley R."/>
            <person name="LaButti K."/>
            <person name="Andreopoulos B."/>
            <person name="Lipzen A."/>
            <person name="Chen C."/>
            <person name="Yan M."/>
            <person name="Daum C."/>
            <person name="Ng V."/>
            <person name="Clum A."/>
            <person name="Steindorff A."/>
            <person name="Ohm R.A."/>
            <person name="Martin F."/>
            <person name="Silar P."/>
            <person name="Natvig D.O."/>
            <person name="Lalanne C."/>
            <person name="Gautier V."/>
            <person name="Ament-Velasquez S.L."/>
            <person name="Kruys A."/>
            <person name="Hutchinson M.I."/>
            <person name="Powell A.J."/>
            <person name="Barry K."/>
            <person name="Miller A.N."/>
            <person name="Grigoriev I.V."/>
            <person name="Debuchy R."/>
            <person name="Gladieux P."/>
            <person name="Hiltunen Thoren M."/>
            <person name="Johannesson H."/>
        </authorList>
    </citation>
    <scope>NUCLEOTIDE SEQUENCE</scope>
    <source>
        <strain evidence="2">CBS 990.96</strain>
    </source>
</reference>
<keyword evidence="1" id="KW-1133">Transmembrane helix</keyword>
<keyword evidence="1" id="KW-0472">Membrane</keyword>
<reference evidence="2" key="2">
    <citation type="submission" date="2023-05" db="EMBL/GenBank/DDBJ databases">
        <authorList>
            <consortium name="Lawrence Berkeley National Laboratory"/>
            <person name="Steindorff A."/>
            <person name="Hensen N."/>
            <person name="Bonometti L."/>
            <person name="Westerberg I."/>
            <person name="Brannstrom I.O."/>
            <person name="Guillou S."/>
            <person name="Cros-Aarteil S."/>
            <person name="Calhoun S."/>
            <person name="Haridas S."/>
            <person name="Kuo A."/>
            <person name="Mondo S."/>
            <person name="Pangilinan J."/>
            <person name="Riley R."/>
            <person name="Labutti K."/>
            <person name="Andreopoulos B."/>
            <person name="Lipzen A."/>
            <person name="Chen C."/>
            <person name="Yanf M."/>
            <person name="Daum C."/>
            <person name="Ng V."/>
            <person name="Clum A."/>
            <person name="Ohm R."/>
            <person name="Martin F."/>
            <person name="Silar P."/>
            <person name="Natvig D."/>
            <person name="Lalanne C."/>
            <person name="Gautier V."/>
            <person name="Ament-Velasquez S.L."/>
            <person name="Kruys A."/>
            <person name="Hutchinson M.I."/>
            <person name="Powell A.J."/>
            <person name="Barry K."/>
            <person name="Miller A.N."/>
            <person name="Grigoriev I.V."/>
            <person name="Debuchy R."/>
            <person name="Gladieux P."/>
            <person name="Thoren M.H."/>
            <person name="Johannesson H."/>
        </authorList>
    </citation>
    <scope>NUCLEOTIDE SEQUENCE</scope>
    <source>
        <strain evidence="2">CBS 990.96</strain>
    </source>
</reference>
<accession>A0AAN7BSZ0</accession>
<feature type="transmembrane region" description="Helical" evidence="1">
    <location>
        <begin position="29"/>
        <end position="52"/>
    </location>
</feature>
<evidence type="ECO:0000256" key="1">
    <source>
        <dbReference type="SAM" id="Phobius"/>
    </source>
</evidence>
<gene>
    <name evidence="2" type="ORF">QBC38DRAFT_128270</name>
</gene>
<sequence length="205" mass="22887">MLSARGLSVNTSAGAQPAMDGCVHAYICFWNISFFFLTFFFFFLSVCAMMVIHGVSPGFSVSNPRSMILVCTIRTDTKRRLLQKASRPSVWGSFHVSWSSRLVRDVRCSKQAGITQVVNGKEVGCCEKASGAILVSPLKNLEPTMGGLIYLKSYSVGTHNHHLPMVKRVQQCRHQDNVSTWNHLHEGLDRVFFFFFCSLLSLVSA</sequence>
<protein>
    <submittedName>
        <fullName evidence="2">Uncharacterized protein</fullName>
    </submittedName>
</protein>
<evidence type="ECO:0000313" key="3">
    <source>
        <dbReference type="Proteomes" id="UP001301958"/>
    </source>
</evidence>
<proteinExistence type="predicted"/>
<dbReference type="Proteomes" id="UP001301958">
    <property type="component" value="Unassembled WGS sequence"/>
</dbReference>
<name>A0AAN7BSZ0_9PEZI</name>